<evidence type="ECO:0000256" key="5">
    <source>
        <dbReference type="ARBA" id="ARBA00022618"/>
    </source>
</evidence>
<evidence type="ECO:0000313" key="14">
    <source>
        <dbReference type="EMBL" id="SHH13172.1"/>
    </source>
</evidence>
<comment type="similarity">
    <text evidence="3">Belongs to the 'phage' integrase family.</text>
</comment>
<name>A0A1M5QGH8_9FIRM</name>
<reference evidence="15" key="1">
    <citation type="submission" date="2016-11" db="EMBL/GenBank/DDBJ databases">
        <authorList>
            <person name="Varghese N."/>
            <person name="Submissions S."/>
        </authorList>
    </citation>
    <scope>NUCLEOTIDE SEQUENCE [LARGE SCALE GENOMIC DNA]</scope>
    <source>
        <strain evidence="15">DSM 15285</strain>
    </source>
</reference>
<gene>
    <name evidence="14" type="ORF">SAMN02744040_00934</name>
</gene>
<evidence type="ECO:0000259" key="13">
    <source>
        <dbReference type="PROSITE" id="PS51900"/>
    </source>
</evidence>
<evidence type="ECO:0000259" key="12">
    <source>
        <dbReference type="PROSITE" id="PS51898"/>
    </source>
</evidence>
<protein>
    <submittedName>
        <fullName evidence="14">Integrase/recombinase XerD</fullName>
    </submittedName>
</protein>
<keyword evidence="4" id="KW-0963">Cytoplasm</keyword>
<dbReference type="InterPro" id="IPR013762">
    <property type="entry name" value="Integrase-like_cat_sf"/>
</dbReference>
<dbReference type="GO" id="GO:0005737">
    <property type="term" value="C:cytoplasm"/>
    <property type="evidence" value="ECO:0007669"/>
    <property type="project" value="UniProtKB-SubCell"/>
</dbReference>
<evidence type="ECO:0000313" key="15">
    <source>
        <dbReference type="Proteomes" id="UP000242520"/>
    </source>
</evidence>
<feature type="domain" description="Tyr recombinase" evidence="12">
    <location>
        <begin position="110"/>
        <end position="291"/>
    </location>
</feature>
<evidence type="ECO:0000256" key="4">
    <source>
        <dbReference type="ARBA" id="ARBA00022490"/>
    </source>
</evidence>
<dbReference type="GO" id="GO:0051301">
    <property type="term" value="P:cell division"/>
    <property type="evidence" value="ECO:0007669"/>
    <property type="project" value="UniProtKB-KW"/>
</dbReference>
<evidence type="ECO:0000256" key="11">
    <source>
        <dbReference type="PROSITE-ProRule" id="PRU01248"/>
    </source>
</evidence>
<evidence type="ECO:0000256" key="10">
    <source>
        <dbReference type="ARBA" id="ARBA00023306"/>
    </source>
</evidence>
<dbReference type="PROSITE" id="PS51900">
    <property type="entry name" value="CB"/>
    <property type="match status" value="1"/>
</dbReference>
<keyword evidence="8 11" id="KW-0238">DNA-binding</keyword>
<evidence type="ECO:0000256" key="3">
    <source>
        <dbReference type="ARBA" id="ARBA00008857"/>
    </source>
</evidence>
<dbReference type="InterPro" id="IPR011010">
    <property type="entry name" value="DNA_brk_join_enz"/>
</dbReference>
<dbReference type="OrthoDB" id="9785687at2"/>
<dbReference type="GO" id="GO:0003677">
    <property type="term" value="F:DNA binding"/>
    <property type="evidence" value="ECO:0007669"/>
    <property type="project" value="UniProtKB-UniRule"/>
</dbReference>
<dbReference type="AlphaFoldDB" id="A0A1M5QGH8"/>
<evidence type="ECO:0000256" key="2">
    <source>
        <dbReference type="ARBA" id="ARBA00004496"/>
    </source>
</evidence>
<dbReference type="STRING" id="1123350.SAMN02744040_00934"/>
<dbReference type="SUPFAM" id="SSF56349">
    <property type="entry name" value="DNA breaking-rejoining enzymes"/>
    <property type="match status" value="1"/>
</dbReference>
<dbReference type="PANTHER" id="PTHR30349">
    <property type="entry name" value="PHAGE INTEGRASE-RELATED"/>
    <property type="match status" value="1"/>
</dbReference>
<organism evidence="14 15">
    <name type="scientific">Tepidibacter thalassicus DSM 15285</name>
    <dbReference type="NCBI Taxonomy" id="1123350"/>
    <lineage>
        <taxon>Bacteria</taxon>
        <taxon>Bacillati</taxon>
        <taxon>Bacillota</taxon>
        <taxon>Clostridia</taxon>
        <taxon>Peptostreptococcales</taxon>
        <taxon>Peptostreptococcaceae</taxon>
        <taxon>Tepidibacter</taxon>
    </lineage>
</organism>
<dbReference type="Pfam" id="PF00589">
    <property type="entry name" value="Phage_integrase"/>
    <property type="match status" value="1"/>
</dbReference>
<keyword evidence="10" id="KW-0131">Cell cycle</keyword>
<dbReference type="InterPro" id="IPR002104">
    <property type="entry name" value="Integrase_catalytic"/>
</dbReference>
<keyword evidence="6" id="KW-0159">Chromosome partition</keyword>
<keyword evidence="5" id="KW-0132">Cell division</keyword>
<evidence type="ECO:0000256" key="1">
    <source>
        <dbReference type="ARBA" id="ARBA00003283"/>
    </source>
</evidence>
<keyword evidence="9" id="KW-0233">DNA recombination</keyword>
<dbReference type="InterPro" id="IPR050090">
    <property type="entry name" value="Tyrosine_recombinase_XerCD"/>
</dbReference>
<comment type="subcellular location">
    <subcellularLocation>
        <location evidence="2">Cytoplasm</location>
    </subcellularLocation>
</comment>
<keyword evidence="7" id="KW-0229">DNA integration</keyword>
<dbReference type="RefSeq" id="WP_072724141.1">
    <property type="nucleotide sequence ID" value="NZ_FQXH01000008.1"/>
</dbReference>
<evidence type="ECO:0000256" key="6">
    <source>
        <dbReference type="ARBA" id="ARBA00022829"/>
    </source>
</evidence>
<evidence type="ECO:0000256" key="7">
    <source>
        <dbReference type="ARBA" id="ARBA00022908"/>
    </source>
</evidence>
<dbReference type="Pfam" id="PF02899">
    <property type="entry name" value="Phage_int_SAM_1"/>
    <property type="match status" value="1"/>
</dbReference>
<dbReference type="Gene3D" id="1.10.443.10">
    <property type="entry name" value="Intergrase catalytic core"/>
    <property type="match status" value="1"/>
</dbReference>
<dbReference type="PROSITE" id="PS51898">
    <property type="entry name" value="TYR_RECOMBINASE"/>
    <property type="match status" value="1"/>
</dbReference>
<dbReference type="Gene3D" id="1.10.150.130">
    <property type="match status" value="1"/>
</dbReference>
<sequence>MDITYYYDEFLDYLKGEKDVSKHTIKNYSTDFKQFVSFLKAKGIKPSLHTVTTPILRRYVAHLKTEKNYATYTIRRRIHSLSSYYKFLIEQGYLTQNPMLPIHAPKAPDVIPKFLSETEIEQLLKMPEKLSPENALRNRVILMMFLMTGMRRQELLALDWEDIDFGEKMITVKHAKGKKQRVIPITEPLLSELWKYLQTRLPITNHAVFISQYGNRLSATPLSQTIRRYMKYLGLDKKGYTIHTLRHTYASHLALNGVSILSIQKLLGHSDLNSSQVYAHVNTNHLRTEVQKLPFASK</sequence>
<dbReference type="InterPro" id="IPR004107">
    <property type="entry name" value="Integrase_SAM-like_N"/>
</dbReference>
<accession>A0A1M5QGH8</accession>
<dbReference type="EMBL" id="FQXH01000008">
    <property type="protein sequence ID" value="SHH13172.1"/>
    <property type="molecule type" value="Genomic_DNA"/>
</dbReference>
<dbReference type="GO" id="GO:0007059">
    <property type="term" value="P:chromosome segregation"/>
    <property type="evidence" value="ECO:0007669"/>
    <property type="project" value="UniProtKB-KW"/>
</dbReference>
<dbReference type="Proteomes" id="UP000242520">
    <property type="component" value="Unassembled WGS sequence"/>
</dbReference>
<evidence type="ECO:0000256" key="8">
    <source>
        <dbReference type="ARBA" id="ARBA00023125"/>
    </source>
</evidence>
<dbReference type="PANTHER" id="PTHR30349:SF77">
    <property type="entry name" value="TYROSINE RECOMBINASE XERC"/>
    <property type="match status" value="1"/>
</dbReference>
<dbReference type="InterPro" id="IPR044068">
    <property type="entry name" value="CB"/>
</dbReference>
<dbReference type="GO" id="GO:0015074">
    <property type="term" value="P:DNA integration"/>
    <property type="evidence" value="ECO:0007669"/>
    <property type="project" value="UniProtKB-KW"/>
</dbReference>
<dbReference type="GO" id="GO:0006310">
    <property type="term" value="P:DNA recombination"/>
    <property type="evidence" value="ECO:0007669"/>
    <property type="project" value="UniProtKB-KW"/>
</dbReference>
<proteinExistence type="inferred from homology"/>
<comment type="function">
    <text evidence="1">Site-specific tyrosine recombinase, which acts by catalyzing the cutting and rejoining of the recombining DNA molecules.</text>
</comment>
<keyword evidence="15" id="KW-1185">Reference proteome</keyword>
<dbReference type="InterPro" id="IPR010998">
    <property type="entry name" value="Integrase_recombinase_N"/>
</dbReference>
<feature type="domain" description="Core-binding (CB)" evidence="13">
    <location>
        <begin position="1"/>
        <end position="89"/>
    </location>
</feature>
<evidence type="ECO:0000256" key="9">
    <source>
        <dbReference type="ARBA" id="ARBA00023172"/>
    </source>
</evidence>